<evidence type="ECO:0000313" key="17">
    <source>
        <dbReference type="EMBL" id="GAB1251042.1"/>
    </source>
</evidence>
<keyword evidence="16" id="KW-0479">Metal-binding</keyword>
<dbReference type="SUPFAM" id="SSF53067">
    <property type="entry name" value="Actin-like ATPase domain"/>
    <property type="match status" value="2"/>
</dbReference>
<dbReference type="Proteomes" id="UP001628220">
    <property type="component" value="Unassembled WGS sequence"/>
</dbReference>
<comment type="pathway">
    <text evidence="4 16">Cofactor biosynthesis; coenzyme A biosynthesis; CoA from (R)-pantothenate: step 1/5.</text>
</comment>
<feature type="active site" description="Proton acceptor" evidence="16">
    <location>
        <position position="101"/>
    </location>
</feature>
<keyword evidence="9 16" id="KW-0547">Nucleotide-binding</keyword>
<comment type="cofactor">
    <cofactor evidence="2">
        <name>K(+)</name>
        <dbReference type="ChEBI" id="CHEBI:29103"/>
    </cofactor>
</comment>
<dbReference type="Pfam" id="PF03309">
    <property type="entry name" value="Pan_kinase"/>
    <property type="match status" value="1"/>
</dbReference>
<feature type="binding site" evidence="16">
    <location>
        <position position="123"/>
    </location>
    <ligand>
        <name>K(+)</name>
        <dbReference type="ChEBI" id="CHEBI:29103"/>
    </ligand>
</feature>
<evidence type="ECO:0000256" key="15">
    <source>
        <dbReference type="ARBA" id="ARBA00040883"/>
    </source>
</evidence>
<keyword evidence="11 16" id="KW-0067">ATP-binding</keyword>
<comment type="subcellular location">
    <subcellularLocation>
        <location evidence="3 16">Cytoplasm</location>
    </subcellularLocation>
</comment>
<evidence type="ECO:0000256" key="11">
    <source>
        <dbReference type="ARBA" id="ARBA00022840"/>
    </source>
</evidence>
<evidence type="ECO:0000256" key="14">
    <source>
        <dbReference type="ARBA" id="ARBA00038036"/>
    </source>
</evidence>
<dbReference type="PANTHER" id="PTHR34265:SF1">
    <property type="entry name" value="TYPE III PANTOTHENATE KINASE"/>
    <property type="match status" value="1"/>
</dbReference>
<dbReference type="EMBL" id="BAAFSF010000001">
    <property type="protein sequence ID" value="GAB1251042.1"/>
    <property type="molecule type" value="Genomic_DNA"/>
</dbReference>
<comment type="function">
    <text evidence="16">Catalyzes the phosphorylation of pantothenate (Pan), the first step in CoA biosynthesis.</text>
</comment>
<keyword evidence="7 16" id="KW-0963">Cytoplasm</keyword>
<keyword evidence="8 16" id="KW-0808">Transferase</keyword>
<evidence type="ECO:0000256" key="13">
    <source>
        <dbReference type="ARBA" id="ARBA00022993"/>
    </source>
</evidence>
<comment type="caution">
    <text evidence="16">Lacks conserved residue(s) required for the propagation of feature annotation.</text>
</comment>
<feature type="binding site" evidence="16">
    <location>
        <position position="180"/>
    </location>
    <ligand>
        <name>substrate</name>
    </ligand>
</feature>
<comment type="caution">
    <text evidence="17">The sequence shown here is derived from an EMBL/GenBank/DDBJ whole genome shotgun (WGS) entry which is preliminary data.</text>
</comment>
<feature type="binding site" evidence="16">
    <location>
        <begin position="99"/>
        <end position="102"/>
    </location>
    <ligand>
        <name>substrate</name>
    </ligand>
</feature>
<evidence type="ECO:0000256" key="10">
    <source>
        <dbReference type="ARBA" id="ARBA00022777"/>
    </source>
</evidence>
<organism evidence="17 18">
    <name type="scientific">Porphyromonas miyakawae</name>
    <dbReference type="NCBI Taxonomy" id="3137470"/>
    <lineage>
        <taxon>Bacteria</taxon>
        <taxon>Pseudomonadati</taxon>
        <taxon>Bacteroidota</taxon>
        <taxon>Bacteroidia</taxon>
        <taxon>Bacteroidales</taxon>
        <taxon>Porphyromonadaceae</taxon>
        <taxon>Porphyromonas</taxon>
    </lineage>
</organism>
<comment type="similarity">
    <text evidence="14 16">Belongs to the type III pantothenate kinase family.</text>
</comment>
<evidence type="ECO:0000256" key="4">
    <source>
        <dbReference type="ARBA" id="ARBA00005225"/>
    </source>
</evidence>
<comment type="subunit">
    <text evidence="5 16">Homodimer.</text>
</comment>
<proteinExistence type="inferred from homology"/>
<keyword evidence="13 16" id="KW-0173">Coenzyme A biosynthesis</keyword>
<comment type="cofactor">
    <cofactor evidence="16">
        <name>NH4(+)</name>
        <dbReference type="ChEBI" id="CHEBI:28938"/>
    </cofactor>
    <cofactor evidence="16">
        <name>K(+)</name>
        <dbReference type="ChEBI" id="CHEBI:29103"/>
    </cofactor>
    <text evidence="16">A monovalent cation. Ammonium or potassium.</text>
</comment>
<evidence type="ECO:0000256" key="6">
    <source>
        <dbReference type="ARBA" id="ARBA00012102"/>
    </source>
</evidence>
<evidence type="ECO:0000256" key="8">
    <source>
        <dbReference type="ARBA" id="ARBA00022679"/>
    </source>
</evidence>
<name>A0ABQ0E004_9PORP</name>
<evidence type="ECO:0000313" key="18">
    <source>
        <dbReference type="Proteomes" id="UP001628220"/>
    </source>
</evidence>
<evidence type="ECO:0000256" key="5">
    <source>
        <dbReference type="ARBA" id="ARBA00011738"/>
    </source>
</evidence>
<dbReference type="Gene3D" id="3.30.420.40">
    <property type="match status" value="1"/>
</dbReference>
<keyword evidence="10 16" id="KW-0418">Kinase</keyword>
<dbReference type="InterPro" id="IPR043129">
    <property type="entry name" value="ATPase_NBD"/>
</dbReference>
<dbReference type="InterPro" id="IPR004619">
    <property type="entry name" value="Type_III_PanK"/>
</dbReference>
<evidence type="ECO:0000256" key="16">
    <source>
        <dbReference type="HAMAP-Rule" id="MF_01274"/>
    </source>
</evidence>
<evidence type="ECO:0000256" key="2">
    <source>
        <dbReference type="ARBA" id="ARBA00001958"/>
    </source>
</evidence>
<evidence type="ECO:0000256" key="12">
    <source>
        <dbReference type="ARBA" id="ARBA00022958"/>
    </source>
</evidence>
<accession>A0ABQ0E004</accession>
<feature type="binding site" evidence="16">
    <location>
        <position position="126"/>
    </location>
    <ligand>
        <name>ATP</name>
        <dbReference type="ChEBI" id="CHEBI:30616"/>
    </ligand>
</feature>
<keyword evidence="18" id="KW-1185">Reference proteome</keyword>
<gene>
    <name evidence="16" type="primary">coaX</name>
    <name evidence="17" type="ORF">Tsumi_01460</name>
</gene>
<dbReference type="EC" id="2.7.1.33" evidence="6 16"/>
<dbReference type="HAMAP" id="MF_01274">
    <property type="entry name" value="Pantothen_kinase_3"/>
    <property type="match status" value="1"/>
</dbReference>
<dbReference type="PANTHER" id="PTHR34265">
    <property type="entry name" value="TYPE III PANTOTHENATE KINASE"/>
    <property type="match status" value="1"/>
</dbReference>
<protein>
    <recommendedName>
        <fullName evidence="15 16">Type III pantothenate kinase</fullName>
        <ecNumber evidence="6 16">2.7.1.33</ecNumber>
    </recommendedName>
    <alternativeName>
        <fullName evidence="16">PanK-III</fullName>
    </alternativeName>
    <alternativeName>
        <fullName evidence="16">Pantothenic acid kinase</fullName>
    </alternativeName>
</protein>
<comment type="catalytic activity">
    <reaction evidence="1 16">
        <text>(R)-pantothenate + ATP = (R)-4'-phosphopantothenate + ADP + H(+)</text>
        <dbReference type="Rhea" id="RHEA:16373"/>
        <dbReference type="ChEBI" id="CHEBI:10986"/>
        <dbReference type="ChEBI" id="CHEBI:15378"/>
        <dbReference type="ChEBI" id="CHEBI:29032"/>
        <dbReference type="ChEBI" id="CHEBI:30616"/>
        <dbReference type="ChEBI" id="CHEBI:456216"/>
        <dbReference type="EC" id="2.7.1.33"/>
    </reaction>
</comment>
<reference evidence="17 18" key="1">
    <citation type="journal article" date="2025" name="Int. J. Syst. Evol. Microbiol.">
        <title>Desulfovibrio falkowii sp. nov., Porphyromonas miyakawae sp. nov., Mediterraneibacter flintii sp. nov. and Owariibacterium komagatae gen. nov., sp. nov., isolated from human faeces.</title>
        <authorList>
            <person name="Hamaguchi T."/>
            <person name="Ohara M."/>
            <person name="Hisatomi A."/>
            <person name="Sekiguchi K."/>
            <person name="Takeda J.I."/>
            <person name="Ueyama J."/>
            <person name="Ito M."/>
            <person name="Nishiwaki H."/>
            <person name="Ogi T."/>
            <person name="Hirayama M."/>
            <person name="Ohkuma M."/>
            <person name="Sakamoto M."/>
            <person name="Ohno K."/>
        </authorList>
    </citation>
    <scope>NUCLEOTIDE SEQUENCE [LARGE SCALE GENOMIC DNA]</scope>
    <source>
        <strain evidence="17 18">13CB11C</strain>
    </source>
</reference>
<evidence type="ECO:0000256" key="9">
    <source>
        <dbReference type="ARBA" id="ARBA00022741"/>
    </source>
</evidence>
<evidence type="ECO:0000256" key="7">
    <source>
        <dbReference type="ARBA" id="ARBA00022490"/>
    </source>
</evidence>
<sequence>MRPLRILIDQGNSFCKIAFSHEEELISSITVTLDKAVESIARFPRFDESSEIVSIYCCVGECYEPLRAWLLKNAARLIMLDEKTSIPMAVERYDRTSLGVDRIAAAVGALSLYPIANDFLVIDIGTAITFDRINRKRGFLGGNISAGPGLRAEALRSHTAHLPYVEPGKHKVDIDFALDTKSAIANGVFLSVLYEIEGYIALVKKNCPDALVLLTGGYASYFVEKIKNVTFVERLTMVGLNSIVSYNENIESN</sequence>
<dbReference type="GO" id="GO:0016301">
    <property type="term" value="F:kinase activity"/>
    <property type="evidence" value="ECO:0007669"/>
    <property type="project" value="UniProtKB-KW"/>
</dbReference>
<dbReference type="CDD" id="cd24015">
    <property type="entry name" value="ASKHA_NBD_PanK-III"/>
    <property type="match status" value="1"/>
</dbReference>
<feature type="binding site" evidence="16">
    <location>
        <begin position="9"/>
        <end position="16"/>
    </location>
    <ligand>
        <name>ATP</name>
        <dbReference type="ChEBI" id="CHEBI:30616"/>
    </ligand>
</feature>
<keyword evidence="12 16" id="KW-0630">Potassium</keyword>
<dbReference type="NCBIfam" id="TIGR00671">
    <property type="entry name" value="baf"/>
    <property type="match status" value="1"/>
</dbReference>
<dbReference type="RefSeq" id="WP_411914858.1">
    <property type="nucleotide sequence ID" value="NZ_BAAFSF010000001.1"/>
</dbReference>
<evidence type="ECO:0000256" key="3">
    <source>
        <dbReference type="ARBA" id="ARBA00004496"/>
    </source>
</evidence>
<evidence type="ECO:0000256" key="1">
    <source>
        <dbReference type="ARBA" id="ARBA00001206"/>
    </source>
</evidence>